<evidence type="ECO:0000313" key="8">
    <source>
        <dbReference type="Proteomes" id="UP000001421"/>
    </source>
</evidence>
<organism evidence="7 8">
    <name type="scientific">Bordetella parapertussis (strain 12822 / ATCC BAA-587 / NCTC 13253)</name>
    <dbReference type="NCBI Taxonomy" id="257311"/>
    <lineage>
        <taxon>Bacteria</taxon>
        <taxon>Pseudomonadati</taxon>
        <taxon>Pseudomonadota</taxon>
        <taxon>Betaproteobacteria</taxon>
        <taxon>Burkholderiales</taxon>
        <taxon>Alcaligenaceae</taxon>
        <taxon>Bordetella</taxon>
    </lineage>
</organism>
<dbReference type="KEGG" id="bpa:BPP0560"/>
<dbReference type="InterPro" id="IPR015931">
    <property type="entry name" value="Acnase/IPM_dHydase_lsu_aba_1/3"/>
</dbReference>
<evidence type="ECO:0000259" key="6">
    <source>
        <dbReference type="Pfam" id="PF00330"/>
    </source>
</evidence>
<dbReference type="InterPro" id="IPR050067">
    <property type="entry name" value="IPM_dehydratase_rel_enz"/>
</dbReference>
<name>Q7WBX2_BORPA</name>
<keyword evidence="5" id="KW-0456">Lyase</keyword>
<protein>
    <submittedName>
        <fullName evidence="7">Aconitase family protein</fullName>
    </submittedName>
</protein>
<keyword evidence="4" id="KW-0411">Iron-sulfur</keyword>
<evidence type="ECO:0000313" key="7">
    <source>
        <dbReference type="EMBL" id="CAE36145.1"/>
    </source>
</evidence>
<reference evidence="8" key="1">
    <citation type="journal article" date="2003" name="Nat. Genet.">
        <title>Comparative analysis of the genome sequences of Bordetella pertussis, Bordetella parapertussis and Bordetella bronchiseptica.</title>
        <authorList>
            <person name="Parkhill J."/>
            <person name="Sebaihia M."/>
            <person name="Preston A."/>
            <person name="Murphy L.D."/>
            <person name="Thomson N.R."/>
            <person name="Harris D.E."/>
            <person name="Holden M.T.G."/>
            <person name="Churcher C.M."/>
            <person name="Bentley S.D."/>
            <person name="Mungall K.L."/>
            <person name="Cerdeno-Tarraga A.-M."/>
            <person name="Temple L."/>
            <person name="James K.D."/>
            <person name="Harris B."/>
            <person name="Quail M.A."/>
            <person name="Achtman M."/>
            <person name="Atkin R."/>
            <person name="Baker S."/>
            <person name="Basham D."/>
            <person name="Bason N."/>
            <person name="Cherevach I."/>
            <person name="Chillingworth T."/>
            <person name="Collins M."/>
            <person name="Cronin A."/>
            <person name="Davis P."/>
            <person name="Doggett J."/>
            <person name="Feltwell T."/>
            <person name="Goble A."/>
            <person name="Hamlin N."/>
            <person name="Hauser H."/>
            <person name="Holroyd S."/>
            <person name="Jagels K."/>
            <person name="Leather S."/>
            <person name="Moule S."/>
            <person name="Norberczak H."/>
            <person name="O'Neil S."/>
            <person name="Ormond D."/>
            <person name="Price C."/>
            <person name="Rabbinowitsch E."/>
            <person name="Rutter S."/>
            <person name="Sanders M."/>
            <person name="Saunders D."/>
            <person name="Seeger K."/>
            <person name="Sharp S."/>
            <person name="Simmonds M."/>
            <person name="Skelton J."/>
            <person name="Squares R."/>
            <person name="Squares S."/>
            <person name="Stevens K."/>
            <person name="Unwin L."/>
            <person name="Whitehead S."/>
            <person name="Barrell B.G."/>
            <person name="Maskell D.J."/>
        </authorList>
    </citation>
    <scope>NUCLEOTIDE SEQUENCE [LARGE SCALE GENOMIC DNA]</scope>
    <source>
        <strain evidence="8">12822 / ATCC BAA-587 / NCTC 13253</strain>
    </source>
</reference>
<keyword evidence="2" id="KW-0479">Metal-binding</keyword>
<dbReference type="GO" id="GO:0051536">
    <property type="term" value="F:iron-sulfur cluster binding"/>
    <property type="evidence" value="ECO:0007669"/>
    <property type="project" value="UniProtKB-KW"/>
</dbReference>
<dbReference type="GO" id="GO:0016829">
    <property type="term" value="F:lyase activity"/>
    <property type="evidence" value="ECO:0007669"/>
    <property type="project" value="UniProtKB-KW"/>
</dbReference>
<dbReference type="Pfam" id="PF00330">
    <property type="entry name" value="Aconitase"/>
    <property type="match status" value="1"/>
</dbReference>
<keyword evidence="3" id="KW-0408">Iron</keyword>
<accession>Q7WBX2</accession>
<dbReference type="Gene3D" id="3.30.499.10">
    <property type="entry name" value="Aconitase, domain 3"/>
    <property type="match status" value="2"/>
</dbReference>
<dbReference type="SUPFAM" id="SSF53732">
    <property type="entry name" value="Aconitase iron-sulfur domain"/>
    <property type="match status" value="1"/>
</dbReference>
<dbReference type="AlphaFoldDB" id="Q7WBX2"/>
<evidence type="ECO:0000256" key="3">
    <source>
        <dbReference type="ARBA" id="ARBA00023004"/>
    </source>
</evidence>
<dbReference type="EMBL" id="BX640424">
    <property type="protein sequence ID" value="CAE36145.1"/>
    <property type="molecule type" value="Genomic_DNA"/>
</dbReference>
<comment type="subunit">
    <text evidence="1">Heterodimer of LeuC and LeuD.</text>
</comment>
<dbReference type="GO" id="GO:0043436">
    <property type="term" value="P:oxoacid metabolic process"/>
    <property type="evidence" value="ECO:0007669"/>
    <property type="project" value="UniProtKB-ARBA"/>
</dbReference>
<evidence type="ECO:0000256" key="2">
    <source>
        <dbReference type="ARBA" id="ARBA00022723"/>
    </source>
</evidence>
<sequence length="436" mass="46428">MAGMGKTMTEKILSAAAGRNVSRGDFGWAKVHVVSMIDALHFCDWDFFDRNQVKVWDPSRVVFSFDHLAYPGFGLGVQGLGRIRDWARRHGVPNENIFDIGRNGISHQVPAEHGWVLPGTVYIGADTQAATLGAFNCFAIPALAETPFIMATGDTWFKVPPCVRIRLSGRLPKGVLGKDIYLRLLQDLRGKLEGCAIEFDGPGVATMPLDVRMAVANGASHIGATTMIFPSDDILLDYLRPRAREAFAPVAADGDAAYDQAYEYDLASFEPLIAGPDDPGRISPLRAMAATRIHAAYIGSCSSGRLEDLTQAAEVLRGRKISPDVRMVVTPISTEVMLQAVEAGLVAAFVEAGATVTAPGCGACFYGNASPLHLEDGENCITGSVENWPGRMGSNKASIYLANAAVVAASALAGHIADPDMVRPSNAGAASAREQP</sequence>
<dbReference type="PANTHER" id="PTHR43822">
    <property type="entry name" value="HOMOACONITASE, MITOCHONDRIAL-RELATED"/>
    <property type="match status" value="1"/>
</dbReference>
<dbReference type="HOGENOM" id="CLU_006714_3_4_4"/>
<evidence type="ECO:0000256" key="1">
    <source>
        <dbReference type="ARBA" id="ARBA00011271"/>
    </source>
</evidence>
<dbReference type="Proteomes" id="UP000001421">
    <property type="component" value="Chromosome"/>
</dbReference>
<feature type="domain" description="Aconitase/3-isopropylmalate dehydratase large subunit alpha/beta/alpha" evidence="6">
    <location>
        <begin position="96"/>
        <end position="289"/>
    </location>
</feature>
<evidence type="ECO:0000256" key="5">
    <source>
        <dbReference type="ARBA" id="ARBA00023239"/>
    </source>
</evidence>
<dbReference type="InterPro" id="IPR001030">
    <property type="entry name" value="Acoase/IPM_deHydtase_lsu_aba"/>
</dbReference>
<dbReference type="PANTHER" id="PTHR43822:SF2">
    <property type="entry name" value="HOMOACONITASE, MITOCHONDRIAL"/>
    <property type="match status" value="1"/>
</dbReference>
<gene>
    <name evidence="7" type="ordered locus">BPP0560</name>
</gene>
<dbReference type="GO" id="GO:0046872">
    <property type="term" value="F:metal ion binding"/>
    <property type="evidence" value="ECO:0007669"/>
    <property type="project" value="UniProtKB-KW"/>
</dbReference>
<dbReference type="InterPro" id="IPR036008">
    <property type="entry name" value="Aconitase_4Fe-4S_dom"/>
</dbReference>
<proteinExistence type="predicted"/>
<evidence type="ECO:0000256" key="4">
    <source>
        <dbReference type="ARBA" id="ARBA00023014"/>
    </source>
</evidence>